<dbReference type="SUPFAM" id="SSF48726">
    <property type="entry name" value="Immunoglobulin"/>
    <property type="match status" value="3"/>
</dbReference>
<dbReference type="InterPro" id="IPR036179">
    <property type="entry name" value="Ig-like_dom_sf"/>
</dbReference>
<accession>A0A8U8BWK2</accession>
<keyword evidence="3" id="KW-0732">Signal</keyword>
<evidence type="ECO:0000256" key="1">
    <source>
        <dbReference type="ARBA" id="ARBA00023319"/>
    </source>
</evidence>
<dbReference type="AlphaFoldDB" id="A0A8U8BWK2"/>
<dbReference type="Ensembl" id="ENSCPVT00000026510.1">
    <property type="protein sequence ID" value="ENSCPVP00000026477.1"/>
    <property type="gene ID" value="ENSCPVG00000017712.1"/>
</dbReference>
<feature type="region of interest" description="Disordered" evidence="2">
    <location>
        <begin position="107"/>
        <end position="128"/>
    </location>
</feature>
<feature type="compositionally biased region" description="Gly residues" evidence="2">
    <location>
        <begin position="118"/>
        <end position="128"/>
    </location>
</feature>
<proteinExistence type="predicted"/>
<keyword evidence="1" id="KW-0393">Immunoglobulin domain</keyword>
<organism evidence="4 5">
    <name type="scientific">Geospiza parvula</name>
    <name type="common">Small tree-finch</name>
    <name type="synonym">Camarhynchus parvulus</name>
    <dbReference type="NCBI Taxonomy" id="87175"/>
    <lineage>
        <taxon>Eukaryota</taxon>
        <taxon>Metazoa</taxon>
        <taxon>Chordata</taxon>
        <taxon>Craniata</taxon>
        <taxon>Vertebrata</taxon>
        <taxon>Euteleostomi</taxon>
        <taxon>Archelosauria</taxon>
        <taxon>Archosauria</taxon>
        <taxon>Dinosauria</taxon>
        <taxon>Saurischia</taxon>
        <taxon>Theropoda</taxon>
        <taxon>Coelurosauria</taxon>
        <taxon>Aves</taxon>
        <taxon>Neognathae</taxon>
        <taxon>Neoaves</taxon>
        <taxon>Telluraves</taxon>
        <taxon>Australaves</taxon>
        <taxon>Passeriformes</taxon>
        <taxon>Thraupidae</taxon>
        <taxon>Camarhynchus</taxon>
    </lineage>
</organism>
<name>A0A8U8BWK2_GEOPR</name>
<sequence>MAASPLPALAFLALLILPGLRAAVTLVESGGDLQRPGGSLRLLCRVSGAQPGHFGILWVRQRTNGGKLEAVTGGRFRVAEGAALEGEGLEEGDSGAYFCARSRRRRRGGEGGAETRRGGGGGWGLGLGRHPGPGPVPAVAVCGAGSLFSVGCVAVGFAPAPIGFAWSDSRNRSAAGAAFPALPRSGTFLAASRLGMELEEGKSRQPFRCHARHAGGDRSVEVYNPGERGGLGNWAGTAPKNVRNSPKNYAKKCVKDSKKSPKSHLFTPKPQNPNYEPQNPVFFTQNPEIPLFNPKIFAFPVPDASPPSVYLLAPPPEQLRLRTWATLTCLVRDFNPPELLVQWLHDGRPLPGPRPHLPAPTLTVPASDWEGGGVFTCLVGHERLPLRLAQKSIDKSAGKPASVNVSLVFSDSLSGCY</sequence>
<dbReference type="InterPro" id="IPR003597">
    <property type="entry name" value="Ig_C1-set"/>
</dbReference>
<dbReference type="InterPro" id="IPR003006">
    <property type="entry name" value="Ig/MHC_CS"/>
</dbReference>
<dbReference type="PANTHER" id="PTHR23411">
    <property type="entry name" value="TAPASIN"/>
    <property type="match status" value="1"/>
</dbReference>
<evidence type="ECO:0000256" key="3">
    <source>
        <dbReference type="SAM" id="SignalP"/>
    </source>
</evidence>
<feature type="chain" id="PRO_5043534773" evidence="3">
    <location>
        <begin position="23"/>
        <end position="417"/>
    </location>
</feature>
<feature type="region of interest" description="Disordered" evidence="2">
    <location>
        <begin position="255"/>
        <end position="275"/>
    </location>
</feature>
<dbReference type="SMART" id="SM00407">
    <property type="entry name" value="IGc1"/>
    <property type="match status" value="1"/>
</dbReference>
<dbReference type="Gene3D" id="2.60.40.10">
    <property type="entry name" value="Immunoglobulins"/>
    <property type="match status" value="3"/>
</dbReference>
<evidence type="ECO:0000313" key="5">
    <source>
        <dbReference type="Proteomes" id="UP000694382"/>
    </source>
</evidence>
<reference evidence="4" key="2">
    <citation type="submission" date="2025-09" db="UniProtKB">
        <authorList>
            <consortium name="Ensembl"/>
        </authorList>
    </citation>
    <scope>IDENTIFICATION</scope>
</reference>
<feature type="signal peptide" evidence="3">
    <location>
        <begin position="1"/>
        <end position="22"/>
    </location>
</feature>
<dbReference type="PROSITE" id="PS50835">
    <property type="entry name" value="IG_LIKE"/>
    <property type="match status" value="3"/>
</dbReference>
<evidence type="ECO:0000313" key="4">
    <source>
        <dbReference type="Ensembl" id="ENSCPVP00000026477.1"/>
    </source>
</evidence>
<dbReference type="InterPro" id="IPR050380">
    <property type="entry name" value="Immune_Resp_Modulators"/>
</dbReference>
<reference evidence="4" key="1">
    <citation type="submission" date="2025-08" db="UniProtKB">
        <authorList>
            <consortium name="Ensembl"/>
        </authorList>
    </citation>
    <scope>IDENTIFICATION</scope>
</reference>
<keyword evidence="5" id="KW-1185">Reference proteome</keyword>
<evidence type="ECO:0000256" key="2">
    <source>
        <dbReference type="SAM" id="MobiDB-lite"/>
    </source>
</evidence>
<protein>
    <submittedName>
        <fullName evidence="4">Uncharacterized protein</fullName>
    </submittedName>
</protein>
<dbReference type="CDD" id="cd05768">
    <property type="entry name" value="IgC1_CH3_IgAGD_CH4_IgAEM"/>
    <property type="match status" value="1"/>
</dbReference>
<dbReference type="Pfam" id="PF07654">
    <property type="entry name" value="C1-set"/>
    <property type="match status" value="1"/>
</dbReference>
<dbReference type="PROSITE" id="PS00290">
    <property type="entry name" value="IG_MHC"/>
    <property type="match status" value="1"/>
</dbReference>
<dbReference type="Proteomes" id="UP000694382">
    <property type="component" value="Unassembled WGS sequence"/>
</dbReference>
<dbReference type="InterPro" id="IPR013783">
    <property type="entry name" value="Ig-like_fold"/>
</dbReference>
<dbReference type="InterPro" id="IPR007110">
    <property type="entry name" value="Ig-like_dom"/>
</dbReference>